<reference evidence="1 2" key="1">
    <citation type="journal article" date="2016" name="Sci. Rep.">
        <title>The Dendrobium catenatum Lindl. genome sequence provides insights into polysaccharide synthase, floral development and adaptive evolution.</title>
        <authorList>
            <person name="Zhang G.Q."/>
            <person name="Xu Q."/>
            <person name="Bian C."/>
            <person name="Tsai W.C."/>
            <person name="Yeh C.M."/>
            <person name="Liu K.W."/>
            <person name="Yoshida K."/>
            <person name="Zhang L.S."/>
            <person name="Chang S.B."/>
            <person name="Chen F."/>
            <person name="Shi Y."/>
            <person name="Su Y.Y."/>
            <person name="Zhang Y.Q."/>
            <person name="Chen L.J."/>
            <person name="Yin Y."/>
            <person name="Lin M."/>
            <person name="Huang H."/>
            <person name="Deng H."/>
            <person name="Wang Z.W."/>
            <person name="Zhu S.L."/>
            <person name="Zhao X."/>
            <person name="Deng C."/>
            <person name="Niu S.C."/>
            <person name="Huang J."/>
            <person name="Wang M."/>
            <person name="Liu G.H."/>
            <person name="Yang H.J."/>
            <person name="Xiao X.J."/>
            <person name="Hsiao Y.Y."/>
            <person name="Wu W.L."/>
            <person name="Chen Y.Y."/>
            <person name="Mitsuda N."/>
            <person name="Ohme-Takagi M."/>
            <person name="Luo Y.B."/>
            <person name="Van de Peer Y."/>
            <person name="Liu Z.J."/>
        </authorList>
    </citation>
    <scope>NUCLEOTIDE SEQUENCE [LARGE SCALE GENOMIC DNA]</scope>
    <source>
        <tissue evidence="1">The whole plant</tissue>
    </source>
</reference>
<proteinExistence type="predicted"/>
<gene>
    <name evidence="1" type="ORF">MA16_Dca022251</name>
</gene>
<evidence type="ECO:0000313" key="2">
    <source>
        <dbReference type="Proteomes" id="UP000233837"/>
    </source>
</evidence>
<protein>
    <submittedName>
        <fullName evidence="1">Uncharacterized protein</fullName>
    </submittedName>
</protein>
<dbReference type="Proteomes" id="UP000233837">
    <property type="component" value="Unassembled WGS sequence"/>
</dbReference>
<name>A0A2I0WH68_9ASPA</name>
<dbReference type="AlphaFoldDB" id="A0A2I0WH68"/>
<evidence type="ECO:0000313" key="1">
    <source>
        <dbReference type="EMBL" id="PKU75005.1"/>
    </source>
</evidence>
<dbReference type="EMBL" id="KZ502658">
    <property type="protein sequence ID" value="PKU75005.1"/>
    <property type="molecule type" value="Genomic_DNA"/>
</dbReference>
<reference evidence="1 2" key="2">
    <citation type="journal article" date="2017" name="Nature">
        <title>The Apostasia genome and the evolution of orchids.</title>
        <authorList>
            <person name="Zhang G.Q."/>
            <person name="Liu K.W."/>
            <person name="Li Z."/>
            <person name="Lohaus R."/>
            <person name="Hsiao Y.Y."/>
            <person name="Niu S.C."/>
            <person name="Wang J.Y."/>
            <person name="Lin Y.C."/>
            <person name="Xu Q."/>
            <person name="Chen L.J."/>
            <person name="Yoshida K."/>
            <person name="Fujiwara S."/>
            <person name="Wang Z.W."/>
            <person name="Zhang Y.Q."/>
            <person name="Mitsuda N."/>
            <person name="Wang M."/>
            <person name="Liu G.H."/>
            <person name="Pecoraro L."/>
            <person name="Huang H.X."/>
            <person name="Xiao X.J."/>
            <person name="Lin M."/>
            <person name="Wu X.Y."/>
            <person name="Wu W.L."/>
            <person name="Chen Y.Y."/>
            <person name="Chang S.B."/>
            <person name="Sakamoto S."/>
            <person name="Ohme-Takagi M."/>
            <person name="Yagi M."/>
            <person name="Zeng S.J."/>
            <person name="Shen C.Y."/>
            <person name="Yeh C.M."/>
            <person name="Luo Y.B."/>
            <person name="Tsai W.C."/>
            <person name="Van de Peer Y."/>
            <person name="Liu Z.J."/>
        </authorList>
    </citation>
    <scope>NUCLEOTIDE SEQUENCE [LARGE SCALE GENOMIC DNA]</scope>
    <source>
        <tissue evidence="1">The whole plant</tissue>
    </source>
</reference>
<keyword evidence="2" id="KW-1185">Reference proteome</keyword>
<accession>A0A2I0WH68</accession>
<organism evidence="1 2">
    <name type="scientific">Dendrobium catenatum</name>
    <dbReference type="NCBI Taxonomy" id="906689"/>
    <lineage>
        <taxon>Eukaryota</taxon>
        <taxon>Viridiplantae</taxon>
        <taxon>Streptophyta</taxon>
        <taxon>Embryophyta</taxon>
        <taxon>Tracheophyta</taxon>
        <taxon>Spermatophyta</taxon>
        <taxon>Magnoliopsida</taxon>
        <taxon>Liliopsida</taxon>
        <taxon>Asparagales</taxon>
        <taxon>Orchidaceae</taxon>
        <taxon>Epidendroideae</taxon>
        <taxon>Malaxideae</taxon>
        <taxon>Dendrobiinae</taxon>
        <taxon>Dendrobium</taxon>
    </lineage>
</organism>
<sequence length="111" mass="13047">MMDLSPLAEGSRFYPLSLSWGEEDVKKIDAPTPRPPSRTFESTLDEMKKKWEKGIRRIFQRVANQMHTTKEDVIKAKKNTITNDFTKLLLKEDIDLEDSRLIVQPTQRDRR</sequence>